<dbReference type="STRING" id="636.AAW15_06500"/>
<evidence type="ECO:0000256" key="2">
    <source>
        <dbReference type="ARBA" id="ARBA00023125"/>
    </source>
</evidence>
<evidence type="ECO:0000256" key="3">
    <source>
        <dbReference type="ARBA" id="ARBA00023163"/>
    </source>
</evidence>
<evidence type="ECO:0000313" key="6">
    <source>
        <dbReference type="Proteomes" id="UP000219788"/>
    </source>
</evidence>
<dbReference type="PANTHER" id="PTHR43214:SF41">
    <property type="entry name" value="NITRATE_NITRITE RESPONSE REGULATOR PROTEIN NARP"/>
    <property type="match status" value="1"/>
</dbReference>
<dbReference type="AlphaFoldDB" id="A0A2A7U2B2"/>
<dbReference type="InterPro" id="IPR000792">
    <property type="entry name" value="Tscrpt_reg_LuxR_C"/>
</dbReference>
<organism evidence="5 6">
    <name type="scientific">Edwardsiella tarda</name>
    <dbReference type="NCBI Taxonomy" id="636"/>
    <lineage>
        <taxon>Bacteria</taxon>
        <taxon>Pseudomonadati</taxon>
        <taxon>Pseudomonadota</taxon>
        <taxon>Gammaproteobacteria</taxon>
        <taxon>Enterobacterales</taxon>
        <taxon>Hafniaceae</taxon>
        <taxon>Edwardsiella</taxon>
    </lineage>
</organism>
<dbReference type="InterPro" id="IPR039420">
    <property type="entry name" value="WalR-like"/>
</dbReference>
<dbReference type="SMART" id="SM00421">
    <property type="entry name" value="HTH_LUXR"/>
    <property type="match status" value="1"/>
</dbReference>
<dbReference type="GO" id="GO:0003677">
    <property type="term" value="F:DNA binding"/>
    <property type="evidence" value="ECO:0007669"/>
    <property type="project" value="UniProtKB-KW"/>
</dbReference>
<dbReference type="CDD" id="cd06170">
    <property type="entry name" value="LuxR_C_like"/>
    <property type="match status" value="1"/>
</dbReference>
<evidence type="ECO:0000313" key="5">
    <source>
        <dbReference type="EMBL" id="PEH72421.1"/>
    </source>
</evidence>
<dbReference type="InterPro" id="IPR036388">
    <property type="entry name" value="WH-like_DNA-bd_sf"/>
</dbReference>
<evidence type="ECO:0000259" key="4">
    <source>
        <dbReference type="PROSITE" id="PS50043"/>
    </source>
</evidence>
<sequence length="221" mass="25878">MVSDTAPQHVVVVAAIAKGRVMELLVIEPCRYTQMGIDLFIKDEGNININYVDDITKINDDHATVQTDFIFANLSLYCQHHAISSDLQTFLHRPRRAISFIYTEAHYPYTKQPLYLQNGIYLINKKMTLTLLHLIGRQPPQSSLTPSDQIAQIYGAWPLLTPREITVLHDWMQQIANHRIAQRLRLSPRTIYAHKRRIIEKMRVRNRIELCYLYNLLRHLY</sequence>
<feature type="domain" description="HTH luxR-type" evidence="4">
    <location>
        <begin position="153"/>
        <end position="218"/>
    </location>
</feature>
<name>A0A2A7U2B2_EDWTA</name>
<dbReference type="Pfam" id="PF00196">
    <property type="entry name" value="GerE"/>
    <property type="match status" value="1"/>
</dbReference>
<dbReference type="Proteomes" id="UP000219788">
    <property type="component" value="Unassembled WGS sequence"/>
</dbReference>
<dbReference type="InterPro" id="IPR016032">
    <property type="entry name" value="Sig_transdc_resp-reg_C-effctor"/>
</dbReference>
<keyword evidence="2" id="KW-0238">DNA-binding</keyword>
<dbReference type="EMBL" id="PDDV01000013">
    <property type="protein sequence ID" value="PEH72421.1"/>
    <property type="molecule type" value="Genomic_DNA"/>
</dbReference>
<dbReference type="Gene3D" id="1.10.10.10">
    <property type="entry name" value="Winged helix-like DNA-binding domain superfamily/Winged helix DNA-binding domain"/>
    <property type="match status" value="1"/>
</dbReference>
<protein>
    <submittedName>
        <fullName evidence="5">Helix-turn-helix transcriptional regulator</fullName>
    </submittedName>
</protein>
<dbReference type="OrthoDB" id="6623657at2"/>
<dbReference type="GO" id="GO:0006355">
    <property type="term" value="P:regulation of DNA-templated transcription"/>
    <property type="evidence" value="ECO:0007669"/>
    <property type="project" value="InterPro"/>
</dbReference>
<gene>
    <name evidence="5" type="ORF">CRM76_10995</name>
</gene>
<dbReference type="PANTHER" id="PTHR43214">
    <property type="entry name" value="TWO-COMPONENT RESPONSE REGULATOR"/>
    <property type="match status" value="1"/>
</dbReference>
<dbReference type="SUPFAM" id="SSF46894">
    <property type="entry name" value="C-terminal effector domain of the bipartite response regulators"/>
    <property type="match status" value="1"/>
</dbReference>
<keyword evidence="1" id="KW-0805">Transcription regulation</keyword>
<keyword evidence="3" id="KW-0804">Transcription</keyword>
<evidence type="ECO:0000256" key="1">
    <source>
        <dbReference type="ARBA" id="ARBA00023015"/>
    </source>
</evidence>
<accession>A0A2A7U2B2</accession>
<dbReference type="PROSITE" id="PS50043">
    <property type="entry name" value="HTH_LUXR_2"/>
    <property type="match status" value="1"/>
</dbReference>
<proteinExistence type="predicted"/>
<reference evidence="6" key="1">
    <citation type="submission" date="2017-09" db="EMBL/GenBank/DDBJ databases">
        <title>FDA dAtabase for Regulatory Grade micrObial Sequences (FDA-ARGOS): Supporting development and validation of Infectious Disease Dx tests.</title>
        <authorList>
            <person name="Goldberg B."/>
            <person name="Campos J."/>
            <person name="Tallon L."/>
            <person name="Sadzewicz L."/>
            <person name="Ott S."/>
            <person name="Zhao X."/>
            <person name="Nagaraj S."/>
            <person name="Vavikolanu K."/>
            <person name="Aluvathingal J."/>
            <person name="Nadendla S."/>
            <person name="Geyer C."/>
            <person name="Sichtig H."/>
        </authorList>
    </citation>
    <scope>NUCLEOTIDE SEQUENCE [LARGE SCALE GENOMIC DNA]</scope>
    <source>
        <strain evidence="6">FDAARGOS_370</strain>
    </source>
</reference>
<comment type="caution">
    <text evidence="5">The sequence shown here is derived from an EMBL/GenBank/DDBJ whole genome shotgun (WGS) entry which is preliminary data.</text>
</comment>